<dbReference type="EMBL" id="HBKQ01010925">
    <property type="protein sequence ID" value="CAE2218343.1"/>
    <property type="molecule type" value="Transcribed_RNA"/>
</dbReference>
<gene>
    <name evidence="1" type="ORF">OAUR00152_LOCUS7342</name>
</gene>
<evidence type="ECO:0000313" key="1">
    <source>
        <dbReference type="EMBL" id="CAE2218343.1"/>
    </source>
</evidence>
<accession>A0A7S4I4G3</accession>
<dbReference type="AlphaFoldDB" id="A0A7S4I4G3"/>
<reference evidence="1" key="1">
    <citation type="submission" date="2021-01" db="EMBL/GenBank/DDBJ databases">
        <authorList>
            <person name="Corre E."/>
            <person name="Pelletier E."/>
            <person name="Niang G."/>
            <person name="Scheremetjew M."/>
            <person name="Finn R."/>
            <person name="Kale V."/>
            <person name="Holt S."/>
            <person name="Cochrane G."/>
            <person name="Meng A."/>
            <person name="Brown T."/>
            <person name="Cohen L."/>
        </authorList>
    </citation>
    <scope>NUCLEOTIDE SEQUENCE</scope>
    <source>
        <strain evidence="1">Isolate 1302-5</strain>
    </source>
</reference>
<protein>
    <submittedName>
        <fullName evidence="1">Uncharacterized protein</fullName>
    </submittedName>
</protein>
<sequence length="194" mass="21370">MTPKPRVATARGKCGNIRVTKTRMALPRNSAFQESVGCVLAGKIAEGGSSPTTKTGRPVLEVLQEKHLDTRIPNLEGEPECSAFKKHKVVPEAVPLDFLEENFKWLASKPSGSAGACKAEALEVHIWLMRFGCRSEKLREELACWADWMDRTSPLWSAHRAIMTCHLIALDKFPGVPPVGIGEIICRLLVKTVL</sequence>
<organism evidence="1">
    <name type="scientific">Odontella aurita</name>
    <dbReference type="NCBI Taxonomy" id="265563"/>
    <lineage>
        <taxon>Eukaryota</taxon>
        <taxon>Sar</taxon>
        <taxon>Stramenopiles</taxon>
        <taxon>Ochrophyta</taxon>
        <taxon>Bacillariophyta</taxon>
        <taxon>Mediophyceae</taxon>
        <taxon>Biddulphiophycidae</taxon>
        <taxon>Eupodiscales</taxon>
        <taxon>Odontellaceae</taxon>
        <taxon>Odontella</taxon>
    </lineage>
</organism>
<name>A0A7S4I4G3_9STRA</name>
<proteinExistence type="predicted"/>